<gene>
    <name evidence="7" type="ORF">ABNX05_21515</name>
</gene>
<proteinExistence type="predicted"/>
<feature type="domain" description="ABC-2 type transporter transmembrane" evidence="6">
    <location>
        <begin position="45"/>
        <end position="224"/>
    </location>
</feature>
<feature type="transmembrane region" description="Helical" evidence="5">
    <location>
        <begin position="207"/>
        <end position="229"/>
    </location>
</feature>
<dbReference type="EMBL" id="JBEGDG010000023">
    <property type="protein sequence ID" value="MEQ6357213.1"/>
    <property type="molecule type" value="Genomic_DNA"/>
</dbReference>
<feature type="transmembrane region" description="Helical" evidence="5">
    <location>
        <begin position="92"/>
        <end position="117"/>
    </location>
</feature>
<protein>
    <submittedName>
        <fullName evidence="7">ABC transporter permease</fullName>
    </submittedName>
</protein>
<evidence type="ECO:0000313" key="7">
    <source>
        <dbReference type="EMBL" id="MEQ6357213.1"/>
    </source>
</evidence>
<organism evidence="7 8">
    <name type="scientific">Lysinibacillus zambalensis</name>
    <dbReference type="NCBI Taxonomy" id="3160866"/>
    <lineage>
        <taxon>Bacteria</taxon>
        <taxon>Bacillati</taxon>
        <taxon>Bacillota</taxon>
        <taxon>Bacilli</taxon>
        <taxon>Bacillales</taxon>
        <taxon>Bacillaceae</taxon>
        <taxon>Lysinibacillus</taxon>
    </lineage>
</organism>
<evidence type="ECO:0000256" key="3">
    <source>
        <dbReference type="ARBA" id="ARBA00022989"/>
    </source>
</evidence>
<evidence type="ECO:0000256" key="1">
    <source>
        <dbReference type="ARBA" id="ARBA00004141"/>
    </source>
</evidence>
<keyword evidence="3 5" id="KW-1133">Transmembrane helix</keyword>
<feature type="transmembrane region" description="Helical" evidence="5">
    <location>
        <begin position="154"/>
        <end position="173"/>
    </location>
</feature>
<evidence type="ECO:0000256" key="4">
    <source>
        <dbReference type="ARBA" id="ARBA00023136"/>
    </source>
</evidence>
<comment type="subcellular location">
    <subcellularLocation>
        <location evidence="1">Membrane</location>
        <topology evidence="1">Multi-pass membrane protein</topology>
    </subcellularLocation>
</comment>
<name>A0ABV1N139_9BACI</name>
<evidence type="ECO:0000313" key="8">
    <source>
        <dbReference type="Proteomes" id="UP001478862"/>
    </source>
</evidence>
<dbReference type="InterPro" id="IPR013525">
    <property type="entry name" value="ABC2_TM"/>
</dbReference>
<feature type="transmembrane region" description="Helical" evidence="5">
    <location>
        <begin position="123"/>
        <end position="147"/>
    </location>
</feature>
<dbReference type="Pfam" id="PF12698">
    <property type="entry name" value="ABC2_membrane_3"/>
    <property type="match status" value="1"/>
</dbReference>
<accession>A0ABV1N139</accession>
<sequence>MNLSMTRIQAILMKDYKEFSRNYAVSIMVFMPLILAFLYSKTGSATIATYFLSINIAFSMVTTYVQCCLIAEEKEKNTLRSLMLSPASLGDILIGKSLFVFIITIVIVALTIFIVGYNPANLFILAIALIVSTVFYIAMGTLCGLFAKTIMEGSLIILPVILIFSCGPLALALPSTSPIFKIAEWLPSSQLVVLGEALEGTYTTMDVIIPIATIIAWSIVTWIVVGYIYKKRMVD</sequence>
<dbReference type="RefSeq" id="WP_349661587.1">
    <property type="nucleotide sequence ID" value="NZ_JBEGDG010000023.1"/>
</dbReference>
<keyword evidence="4 5" id="KW-0472">Membrane</keyword>
<evidence type="ECO:0000256" key="2">
    <source>
        <dbReference type="ARBA" id="ARBA00022692"/>
    </source>
</evidence>
<feature type="transmembrane region" description="Helical" evidence="5">
    <location>
        <begin position="21"/>
        <end position="39"/>
    </location>
</feature>
<evidence type="ECO:0000256" key="5">
    <source>
        <dbReference type="SAM" id="Phobius"/>
    </source>
</evidence>
<feature type="transmembrane region" description="Helical" evidence="5">
    <location>
        <begin position="45"/>
        <end position="71"/>
    </location>
</feature>
<comment type="caution">
    <text evidence="7">The sequence shown here is derived from an EMBL/GenBank/DDBJ whole genome shotgun (WGS) entry which is preliminary data.</text>
</comment>
<keyword evidence="2 5" id="KW-0812">Transmembrane</keyword>
<dbReference type="Proteomes" id="UP001478862">
    <property type="component" value="Unassembled WGS sequence"/>
</dbReference>
<evidence type="ECO:0000259" key="6">
    <source>
        <dbReference type="Pfam" id="PF12698"/>
    </source>
</evidence>
<reference evidence="7 8" key="1">
    <citation type="submission" date="2024-06" db="EMBL/GenBank/DDBJ databases">
        <title>Lysinibacillus zambalefons sp. nov., a Novel Firmicute Isolated from the Poon Bato Zambales Hyperalkaline Spring.</title>
        <authorList>
            <person name="Aja J.A."/>
            <person name="Lazaro J.E.H."/>
            <person name="Llorin L.D."/>
            <person name="Lim K.R."/>
            <person name="Teodosio J."/>
            <person name="Dalisay D.S."/>
        </authorList>
    </citation>
    <scope>NUCLEOTIDE SEQUENCE [LARGE SCALE GENOMIC DNA]</scope>
    <source>
        <strain evidence="7 8">M3</strain>
    </source>
</reference>
<keyword evidence="8" id="KW-1185">Reference proteome</keyword>